<gene>
    <name evidence="1" type="ORF">Mucpa_5851</name>
</gene>
<accession>H1Y7S2</accession>
<dbReference type="Proteomes" id="UP000002774">
    <property type="component" value="Chromosome"/>
</dbReference>
<keyword evidence="2" id="KW-1185">Reference proteome</keyword>
<reference evidence="1" key="1">
    <citation type="submission" date="2011-09" db="EMBL/GenBank/DDBJ databases">
        <title>The permanent draft genome of Mucilaginibacter paludis DSM 18603.</title>
        <authorList>
            <consortium name="US DOE Joint Genome Institute (JGI-PGF)"/>
            <person name="Lucas S."/>
            <person name="Han J."/>
            <person name="Lapidus A."/>
            <person name="Bruce D."/>
            <person name="Goodwin L."/>
            <person name="Pitluck S."/>
            <person name="Peters L."/>
            <person name="Kyrpides N."/>
            <person name="Mavromatis K."/>
            <person name="Ivanova N."/>
            <person name="Mikhailova N."/>
            <person name="Held B."/>
            <person name="Detter J.C."/>
            <person name="Tapia R."/>
            <person name="Han C."/>
            <person name="Land M."/>
            <person name="Hauser L."/>
            <person name="Markowitz V."/>
            <person name="Cheng J.-F."/>
            <person name="Hugenholtz P."/>
            <person name="Woyke T."/>
            <person name="Wu D."/>
            <person name="Tindall B."/>
            <person name="Brambilla E."/>
            <person name="Klenk H.-P."/>
            <person name="Eisen J.A."/>
        </authorList>
    </citation>
    <scope>NUCLEOTIDE SEQUENCE [LARGE SCALE GENOMIC DNA]</scope>
    <source>
        <strain evidence="1">DSM 18603</strain>
    </source>
</reference>
<name>H1Y7S2_9SPHI</name>
<evidence type="ECO:0000313" key="2">
    <source>
        <dbReference type="Proteomes" id="UP000002774"/>
    </source>
</evidence>
<sequence length="57" mass="6624">MKKNIVQFISIKSKTMIVILHSNNKGKKAKSYIKWLSDNPIKKVMKPIIRLVWIGQS</sequence>
<proteinExistence type="predicted"/>
<organism evidence="1 2">
    <name type="scientific">Mucilaginibacter paludis DSM 18603</name>
    <dbReference type="NCBI Taxonomy" id="714943"/>
    <lineage>
        <taxon>Bacteria</taxon>
        <taxon>Pseudomonadati</taxon>
        <taxon>Bacteroidota</taxon>
        <taxon>Sphingobacteriia</taxon>
        <taxon>Sphingobacteriales</taxon>
        <taxon>Sphingobacteriaceae</taxon>
        <taxon>Mucilaginibacter</taxon>
    </lineage>
</organism>
<dbReference type="STRING" id="714943.Mucpa_5851"/>
<dbReference type="AlphaFoldDB" id="H1Y7S2"/>
<evidence type="ECO:0000313" key="1">
    <source>
        <dbReference type="EMBL" id="EHQ29917.1"/>
    </source>
</evidence>
<dbReference type="HOGENOM" id="CLU_2991823_0_0_10"/>
<protein>
    <submittedName>
        <fullName evidence="1">Uncharacterized protein</fullName>
    </submittedName>
</protein>
<dbReference type="EMBL" id="CM001403">
    <property type="protein sequence ID" value="EHQ29917.1"/>
    <property type="molecule type" value="Genomic_DNA"/>
</dbReference>